<dbReference type="Gene3D" id="3.10.20.10">
    <property type="match status" value="1"/>
</dbReference>
<dbReference type="InterPro" id="IPR016193">
    <property type="entry name" value="Cytidine_deaminase-like"/>
</dbReference>
<keyword evidence="2 3" id="KW-0501">Molybdenum cofactor biosynthesis</keyword>
<dbReference type="GO" id="GO:0005737">
    <property type="term" value="C:cytoplasm"/>
    <property type="evidence" value="ECO:0007669"/>
    <property type="project" value="UniProtKB-SubCell"/>
</dbReference>
<comment type="function">
    <text evidence="3">Required for formate dehydrogenase (FDH) activity. Acts as a sulfur carrier protein that transfers sulfur from IscS to the molybdenum cofactor prior to its insertion into FDH.</text>
</comment>
<evidence type="ECO:0000256" key="1">
    <source>
        <dbReference type="ARBA" id="ARBA00022490"/>
    </source>
</evidence>
<evidence type="ECO:0000256" key="3">
    <source>
        <dbReference type="HAMAP-Rule" id="MF_00187"/>
    </source>
</evidence>
<dbReference type="EMBL" id="PDKU01000006">
    <property type="protein sequence ID" value="PPI86284.1"/>
    <property type="molecule type" value="Genomic_DNA"/>
</dbReference>
<sequence>MMYVDTIIKKIWKNNTINFTSSVDILAKEVPTVLVYNGISHVVMMVTPKHLDLFAIGFSFSEGIVDYYSDILGIDKIFNDNGIEIQIQISSRCFERLKMKRRGFVGRTGCGICGIEQLNQIDIYSTNIEKLPFTQKIELKNIDSAIKQLKNYQPIGKKTHCTHIAAWVQHDGNILCGYEDVGRHVALDKLLGHIMKIQDIHNGAILISSRASYEIIQKSAMCLIEIIFAISAATALAVEVAERCNITLVGFAKSGCYTVYTHPKRLI</sequence>
<keyword evidence="5" id="KW-1185">Reference proteome</keyword>
<keyword evidence="1 3" id="KW-0963">Cytoplasm</keyword>
<organism evidence="4 5">
    <name type="scientific">Candidatus Pantoea edessiphila</name>
    <dbReference type="NCBI Taxonomy" id="2044610"/>
    <lineage>
        <taxon>Bacteria</taxon>
        <taxon>Pseudomonadati</taxon>
        <taxon>Pseudomonadota</taxon>
        <taxon>Gammaproteobacteria</taxon>
        <taxon>Enterobacterales</taxon>
        <taxon>Erwiniaceae</taxon>
        <taxon>Pantoea</taxon>
    </lineage>
</organism>
<dbReference type="Pfam" id="PF02634">
    <property type="entry name" value="FdhD-NarQ"/>
    <property type="match status" value="1"/>
</dbReference>
<dbReference type="PANTHER" id="PTHR30592:SF1">
    <property type="entry name" value="SULFUR CARRIER PROTEIN FDHD"/>
    <property type="match status" value="1"/>
</dbReference>
<dbReference type="OrthoDB" id="3197277at2"/>
<dbReference type="HAMAP" id="MF_00187">
    <property type="entry name" value="FdhD"/>
    <property type="match status" value="1"/>
</dbReference>
<comment type="caution">
    <text evidence="4">The sequence shown here is derived from an EMBL/GenBank/DDBJ whole genome shotgun (WGS) entry which is preliminary data.</text>
</comment>
<reference evidence="4 5" key="1">
    <citation type="journal article" date="2018" name="Genome Biol. Evol.">
        <title>Cladogenesis and Genomic Streamlining in Extracellular Endosymbionts of Tropical Stink Bugs.</title>
        <authorList>
            <person name="Otero-Bravo A."/>
            <person name="Goffredi S."/>
            <person name="Sabree Z.L."/>
        </authorList>
    </citation>
    <scope>NUCLEOTIDE SEQUENCE [LARGE SCALE GENOMIC DNA]</scope>
    <source>
        <strain evidence="4 5">SoEL</strain>
    </source>
</reference>
<dbReference type="Gene3D" id="3.40.140.10">
    <property type="entry name" value="Cytidine Deaminase, domain 2"/>
    <property type="match status" value="1"/>
</dbReference>
<dbReference type="GO" id="GO:0006777">
    <property type="term" value="P:Mo-molybdopterin cofactor biosynthetic process"/>
    <property type="evidence" value="ECO:0007669"/>
    <property type="project" value="UniProtKB-UniRule"/>
</dbReference>
<gene>
    <name evidence="3" type="primary">fdhD</name>
    <name evidence="4" type="ORF">CRV10_03475</name>
</gene>
<dbReference type="AlphaFoldDB" id="A0A2P5SVD0"/>
<dbReference type="PANTHER" id="PTHR30592">
    <property type="entry name" value="FORMATE DEHYDROGENASE"/>
    <property type="match status" value="1"/>
</dbReference>
<dbReference type="PIRSF" id="PIRSF015626">
    <property type="entry name" value="FdhD"/>
    <property type="match status" value="1"/>
</dbReference>
<comment type="caution">
    <text evidence="3">Lacks conserved residue(s) required for the propagation of feature annotation.</text>
</comment>
<keyword evidence="4" id="KW-0808">Transferase</keyword>
<comment type="similarity">
    <text evidence="3">Belongs to the FdhD family.</text>
</comment>
<evidence type="ECO:0000256" key="2">
    <source>
        <dbReference type="ARBA" id="ARBA00023150"/>
    </source>
</evidence>
<evidence type="ECO:0000313" key="5">
    <source>
        <dbReference type="Proteomes" id="UP000296144"/>
    </source>
</evidence>
<dbReference type="NCBIfam" id="TIGR00129">
    <property type="entry name" value="fdhD_narQ"/>
    <property type="match status" value="1"/>
</dbReference>
<dbReference type="RefSeq" id="WP_136130448.1">
    <property type="nucleotide sequence ID" value="NZ_PDKU01000006.1"/>
</dbReference>
<accession>A0A2P5SVD0</accession>
<feature type="active site" description="Cysteine persulfide intermediate" evidence="3">
    <location>
        <position position="110"/>
    </location>
</feature>
<dbReference type="GO" id="GO:0016783">
    <property type="term" value="F:sulfurtransferase activity"/>
    <property type="evidence" value="ECO:0007669"/>
    <property type="project" value="InterPro"/>
</dbReference>
<evidence type="ECO:0000313" key="4">
    <source>
        <dbReference type="EMBL" id="PPI86284.1"/>
    </source>
</evidence>
<dbReference type="Proteomes" id="UP000296144">
    <property type="component" value="Unassembled WGS sequence"/>
</dbReference>
<dbReference type="GO" id="GO:0097163">
    <property type="term" value="F:sulfur carrier activity"/>
    <property type="evidence" value="ECO:0007669"/>
    <property type="project" value="UniProtKB-UniRule"/>
</dbReference>
<dbReference type="SUPFAM" id="SSF53927">
    <property type="entry name" value="Cytidine deaminase-like"/>
    <property type="match status" value="1"/>
</dbReference>
<comment type="subcellular location">
    <subcellularLocation>
        <location evidence="3">Cytoplasm</location>
    </subcellularLocation>
</comment>
<protein>
    <recommendedName>
        <fullName evidence="3">Sulfur carrier protein FdhD</fullName>
    </recommendedName>
</protein>
<proteinExistence type="inferred from homology"/>
<name>A0A2P5SVD0_9GAMM</name>
<dbReference type="InterPro" id="IPR003786">
    <property type="entry name" value="FdhD"/>
</dbReference>